<dbReference type="GO" id="GO:0006282">
    <property type="term" value="P:regulation of DNA repair"/>
    <property type="evidence" value="ECO:0007669"/>
    <property type="project" value="InterPro"/>
</dbReference>
<feature type="domain" description="RecX first three-helical" evidence="7">
    <location>
        <begin position="10"/>
        <end position="47"/>
    </location>
</feature>
<evidence type="ECO:0000259" key="7">
    <source>
        <dbReference type="Pfam" id="PF21982"/>
    </source>
</evidence>
<feature type="domain" description="RecX second three-helical" evidence="5">
    <location>
        <begin position="54"/>
        <end position="90"/>
    </location>
</feature>
<dbReference type="EMBL" id="ACKS01000022">
    <property type="protein sequence ID" value="EFA45118.1"/>
    <property type="molecule type" value="Genomic_DNA"/>
</dbReference>
<dbReference type="GO" id="GO:0005737">
    <property type="term" value="C:cytoplasm"/>
    <property type="evidence" value="ECO:0007669"/>
    <property type="project" value="UniProtKB-SubCell"/>
</dbReference>
<dbReference type="InterPro" id="IPR036388">
    <property type="entry name" value="WH-like_DNA-bd_sf"/>
</dbReference>
<dbReference type="AlphaFoldDB" id="D1PU16"/>
<dbReference type="Pfam" id="PF21981">
    <property type="entry name" value="RecX_HTH3"/>
    <property type="match status" value="1"/>
</dbReference>
<evidence type="ECO:0000313" key="9">
    <source>
        <dbReference type="Proteomes" id="UP000003160"/>
    </source>
</evidence>
<dbReference type="Proteomes" id="UP000003160">
    <property type="component" value="Unassembled WGS sequence"/>
</dbReference>
<dbReference type="Pfam" id="PF21982">
    <property type="entry name" value="RecX_HTH1"/>
    <property type="match status" value="1"/>
</dbReference>
<evidence type="ECO:0000256" key="2">
    <source>
        <dbReference type="ARBA" id="ARBA00009695"/>
    </source>
</evidence>
<feature type="domain" description="RecX third three-helical" evidence="6">
    <location>
        <begin position="101"/>
        <end position="148"/>
    </location>
</feature>
<proteinExistence type="inferred from homology"/>
<evidence type="ECO:0000259" key="6">
    <source>
        <dbReference type="Pfam" id="PF21981"/>
    </source>
</evidence>
<dbReference type="PANTHER" id="PTHR33602">
    <property type="entry name" value="REGULATORY PROTEIN RECX FAMILY PROTEIN"/>
    <property type="match status" value="1"/>
</dbReference>
<dbReference type="OrthoDB" id="1523826at2"/>
<gene>
    <name evidence="8" type="primary">recX</name>
    <name evidence="8" type="ORF">HMPREF0645_0451</name>
</gene>
<reference evidence="8 9" key="1">
    <citation type="submission" date="2009-10" db="EMBL/GenBank/DDBJ databases">
        <authorList>
            <person name="Qin X."/>
            <person name="Bachman B."/>
            <person name="Battles P."/>
            <person name="Bell A."/>
            <person name="Bess C."/>
            <person name="Bickham C."/>
            <person name="Chaboub L."/>
            <person name="Chen D."/>
            <person name="Coyle M."/>
            <person name="Deiros D.R."/>
            <person name="Dinh H."/>
            <person name="Forbes L."/>
            <person name="Fowler G."/>
            <person name="Francisco L."/>
            <person name="Fu Q."/>
            <person name="Gubbala S."/>
            <person name="Hale W."/>
            <person name="Han Y."/>
            <person name="Hemphill L."/>
            <person name="Highlander S.K."/>
            <person name="Hirani K."/>
            <person name="Hogues M."/>
            <person name="Jackson L."/>
            <person name="Jakkamsetti A."/>
            <person name="Javaid M."/>
            <person name="Jiang H."/>
            <person name="Korchina V."/>
            <person name="Kovar C."/>
            <person name="Lara F."/>
            <person name="Lee S."/>
            <person name="Mata R."/>
            <person name="Mathew T."/>
            <person name="Moen C."/>
            <person name="Morales K."/>
            <person name="Munidasa M."/>
            <person name="Nazareth L."/>
            <person name="Ngo R."/>
            <person name="Nguyen L."/>
            <person name="Okwuonu G."/>
            <person name="Ongeri F."/>
            <person name="Patil S."/>
            <person name="Petrosino J."/>
            <person name="Pham C."/>
            <person name="Pham P."/>
            <person name="Pu L.-L."/>
            <person name="Puazo M."/>
            <person name="Raj R."/>
            <person name="Reid J."/>
            <person name="Rouhana J."/>
            <person name="Saada N."/>
            <person name="Shang Y."/>
            <person name="Simmons D."/>
            <person name="Thornton R."/>
            <person name="Warren J."/>
            <person name="Weissenberger G."/>
            <person name="Zhang J."/>
            <person name="Zhang L."/>
            <person name="Zhou C."/>
            <person name="Zhu D."/>
            <person name="Muzny D."/>
            <person name="Worley K."/>
            <person name="Gibbs R."/>
        </authorList>
    </citation>
    <scope>NUCLEOTIDE SEQUENCE [LARGE SCALE GENOMIC DNA]</scope>
    <source>
        <strain evidence="8 9">DSM 17361</strain>
    </source>
</reference>
<evidence type="ECO:0000313" key="8">
    <source>
        <dbReference type="EMBL" id="EFA45118.1"/>
    </source>
</evidence>
<name>D1PU16_9BACT</name>
<sequence length="157" mass="18703">MNYSEEKALSKLAALCSQREHCTAELDDKMKRWGLDEDARERVVDYLTSHQFVDEERYCRAFVNDKVKYNKWGRRKIEQALWMKHIPNDISTPILDAVPDEDYLRVLRPLLKAKWPTIKAKTDYERSMKLINFAMGRGFEIRLIRQCIDEAEDIEEF</sequence>
<dbReference type="InterPro" id="IPR053926">
    <property type="entry name" value="RecX_HTH_1st"/>
</dbReference>
<dbReference type="RefSeq" id="WP_007174799.1">
    <property type="nucleotide sequence ID" value="NZ_GG704782.1"/>
</dbReference>
<organism evidence="8 9">
    <name type="scientific">Hallella bergensis DSM 17361</name>
    <dbReference type="NCBI Taxonomy" id="585502"/>
    <lineage>
        <taxon>Bacteria</taxon>
        <taxon>Pseudomonadati</taxon>
        <taxon>Bacteroidota</taxon>
        <taxon>Bacteroidia</taxon>
        <taxon>Bacteroidales</taxon>
        <taxon>Prevotellaceae</taxon>
        <taxon>Hallella</taxon>
    </lineage>
</organism>
<dbReference type="eggNOG" id="COG2137">
    <property type="taxonomic scope" value="Bacteria"/>
</dbReference>
<keyword evidence="9" id="KW-1185">Reference proteome</keyword>
<evidence type="ECO:0000256" key="4">
    <source>
        <dbReference type="ARBA" id="ARBA00022490"/>
    </source>
</evidence>
<accession>D1PU16</accession>
<evidence type="ECO:0000259" key="5">
    <source>
        <dbReference type="Pfam" id="PF02631"/>
    </source>
</evidence>
<keyword evidence="4" id="KW-0963">Cytoplasm</keyword>
<dbReference type="Pfam" id="PF02631">
    <property type="entry name" value="RecX_HTH2"/>
    <property type="match status" value="1"/>
</dbReference>
<dbReference type="Gene3D" id="1.10.10.10">
    <property type="entry name" value="Winged helix-like DNA-binding domain superfamily/Winged helix DNA-binding domain"/>
    <property type="match status" value="3"/>
</dbReference>
<evidence type="ECO:0000256" key="1">
    <source>
        <dbReference type="ARBA" id="ARBA00004496"/>
    </source>
</evidence>
<comment type="similarity">
    <text evidence="2">Belongs to the RecX family.</text>
</comment>
<dbReference type="InterPro" id="IPR053924">
    <property type="entry name" value="RecX_HTH_2nd"/>
</dbReference>
<comment type="subcellular location">
    <subcellularLocation>
        <location evidence="1">Cytoplasm</location>
    </subcellularLocation>
</comment>
<dbReference type="InterPro" id="IPR053925">
    <property type="entry name" value="RecX_HTH_3rd"/>
</dbReference>
<protein>
    <recommendedName>
        <fullName evidence="3">Regulatory protein RecX</fullName>
    </recommendedName>
</protein>
<evidence type="ECO:0000256" key="3">
    <source>
        <dbReference type="ARBA" id="ARBA00018111"/>
    </source>
</evidence>
<comment type="caution">
    <text evidence="8">The sequence shown here is derived from an EMBL/GenBank/DDBJ whole genome shotgun (WGS) entry which is preliminary data.</text>
</comment>
<dbReference type="PANTHER" id="PTHR33602:SF1">
    <property type="entry name" value="REGULATORY PROTEIN RECX FAMILY PROTEIN"/>
    <property type="match status" value="1"/>
</dbReference>
<dbReference type="InterPro" id="IPR003783">
    <property type="entry name" value="Regulatory_RecX"/>
</dbReference>
<dbReference type="HOGENOM" id="CLU_066607_5_2_10"/>